<dbReference type="AlphaFoldDB" id="A0ABD0VUF6"/>
<dbReference type="Proteomes" id="UP001552299">
    <property type="component" value="Unassembled WGS sequence"/>
</dbReference>
<accession>A0ABD0VUF6</accession>
<organism evidence="2 3">
    <name type="scientific">Dendrobium thyrsiflorum</name>
    <name type="common">Pinecone-like raceme dendrobium</name>
    <name type="synonym">Orchid</name>
    <dbReference type="NCBI Taxonomy" id="117978"/>
    <lineage>
        <taxon>Eukaryota</taxon>
        <taxon>Viridiplantae</taxon>
        <taxon>Streptophyta</taxon>
        <taxon>Embryophyta</taxon>
        <taxon>Tracheophyta</taxon>
        <taxon>Spermatophyta</taxon>
        <taxon>Magnoliopsida</taxon>
        <taxon>Liliopsida</taxon>
        <taxon>Asparagales</taxon>
        <taxon>Orchidaceae</taxon>
        <taxon>Epidendroideae</taxon>
        <taxon>Malaxideae</taxon>
        <taxon>Dendrobiinae</taxon>
        <taxon>Dendrobium</taxon>
    </lineage>
</organism>
<dbReference type="EMBL" id="JANQDX010000004">
    <property type="protein sequence ID" value="KAL0926151.1"/>
    <property type="molecule type" value="Genomic_DNA"/>
</dbReference>
<evidence type="ECO:0000313" key="3">
    <source>
        <dbReference type="Proteomes" id="UP001552299"/>
    </source>
</evidence>
<evidence type="ECO:0000256" key="1">
    <source>
        <dbReference type="SAM" id="MobiDB-lite"/>
    </source>
</evidence>
<reference evidence="2 3" key="1">
    <citation type="journal article" date="2024" name="Plant Biotechnol. J.">
        <title>Dendrobium thyrsiflorum genome and its molecular insights into genes involved in important horticultural traits.</title>
        <authorList>
            <person name="Chen B."/>
            <person name="Wang J.Y."/>
            <person name="Zheng P.J."/>
            <person name="Li K.L."/>
            <person name="Liang Y.M."/>
            <person name="Chen X.F."/>
            <person name="Zhang C."/>
            <person name="Zhao X."/>
            <person name="He X."/>
            <person name="Zhang G.Q."/>
            <person name="Liu Z.J."/>
            <person name="Xu Q."/>
        </authorList>
    </citation>
    <scope>NUCLEOTIDE SEQUENCE [LARGE SCALE GENOMIC DNA]</scope>
    <source>
        <strain evidence="2">GZMU011</strain>
    </source>
</reference>
<keyword evidence="3" id="KW-1185">Reference proteome</keyword>
<feature type="region of interest" description="Disordered" evidence="1">
    <location>
        <begin position="1"/>
        <end position="36"/>
    </location>
</feature>
<name>A0ABD0VUF6_DENTH</name>
<protein>
    <submittedName>
        <fullName evidence="2">Uncharacterized protein</fullName>
    </submittedName>
</protein>
<sequence length="100" mass="11731">MYEDLKEVPGLIRSPEALGRRSDPTEGAQTPLLQSPRRRFIPQTEIEVADLIDERPQDLDQLHWKERTIWKLVSLLHFNDGNGVSIMMADQNLHKRDMYY</sequence>
<proteinExistence type="predicted"/>
<evidence type="ECO:0000313" key="2">
    <source>
        <dbReference type="EMBL" id="KAL0926151.1"/>
    </source>
</evidence>
<gene>
    <name evidence="2" type="ORF">M5K25_004544</name>
</gene>
<comment type="caution">
    <text evidence="2">The sequence shown here is derived from an EMBL/GenBank/DDBJ whole genome shotgun (WGS) entry which is preliminary data.</text>
</comment>